<comment type="subcellular location">
    <subcellularLocation>
        <location evidence="1">Cytoplasm</location>
        <location evidence="1">Cytosol</location>
    </subcellularLocation>
</comment>
<evidence type="ECO:0000256" key="4">
    <source>
        <dbReference type="ARBA" id="ARBA00023186"/>
    </source>
</evidence>
<proteinExistence type="predicted"/>
<dbReference type="RefSeq" id="WP_115101697.1">
    <property type="nucleotide sequence ID" value="NZ_QHKS01000009.1"/>
</dbReference>
<keyword evidence="6" id="KW-0966">Cell projection</keyword>
<evidence type="ECO:0000256" key="5">
    <source>
        <dbReference type="ARBA" id="ARBA00093797"/>
    </source>
</evidence>
<keyword evidence="6" id="KW-0282">Flagellum</keyword>
<evidence type="ECO:0000313" key="7">
    <source>
        <dbReference type="Proteomes" id="UP000254875"/>
    </source>
</evidence>
<sequence>MNQTTLIERLLSLTHAIQDAAALADWPEAARLTEERSPLLVSLSADQDPAALEMIRLIQAIDASVLANAQTTQVELQAEYRAAITRANAAGQYQQVAQF</sequence>
<dbReference type="InterPro" id="IPR008622">
    <property type="entry name" value="FliT"/>
</dbReference>
<dbReference type="GO" id="GO:0044781">
    <property type="term" value="P:bacterial-type flagellum organization"/>
    <property type="evidence" value="ECO:0007669"/>
    <property type="project" value="UniProtKB-KW"/>
</dbReference>
<dbReference type="AlphaFoldDB" id="A0A370N8A1"/>
<dbReference type="OrthoDB" id="9009188at2"/>
<keyword evidence="3" id="KW-1005">Bacterial flagellum biogenesis</keyword>
<keyword evidence="2" id="KW-0963">Cytoplasm</keyword>
<keyword evidence="7" id="KW-1185">Reference proteome</keyword>
<dbReference type="EMBL" id="QHKS01000009">
    <property type="protein sequence ID" value="RDK01836.1"/>
    <property type="molecule type" value="Genomic_DNA"/>
</dbReference>
<protein>
    <recommendedName>
        <fullName evidence="5">Flagellar protein FliT</fullName>
    </recommendedName>
</protein>
<comment type="caution">
    <text evidence="6">The sequence shown here is derived from an EMBL/GenBank/DDBJ whole genome shotgun (WGS) entry which is preliminary data.</text>
</comment>
<name>A0A370N8A1_9BURK</name>
<dbReference type="Proteomes" id="UP000254875">
    <property type="component" value="Unassembled WGS sequence"/>
</dbReference>
<evidence type="ECO:0000256" key="2">
    <source>
        <dbReference type="ARBA" id="ARBA00022490"/>
    </source>
</evidence>
<evidence type="ECO:0000256" key="1">
    <source>
        <dbReference type="ARBA" id="ARBA00004514"/>
    </source>
</evidence>
<keyword evidence="4" id="KW-0143">Chaperone</keyword>
<gene>
    <name evidence="6" type="ORF">DLM46_15845</name>
</gene>
<evidence type="ECO:0000256" key="3">
    <source>
        <dbReference type="ARBA" id="ARBA00022795"/>
    </source>
</evidence>
<evidence type="ECO:0000313" key="6">
    <source>
        <dbReference type="EMBL" id="RDK01836.1"/>
    </source>
</evidence>
<accession>A0A370N8A1</accession>
<reference evidence="7" key="1">
    <citation type="submission" date="2018-05" db="EMBL/GenBank/DDBJ databases">
        <authorList>
            <person name="Feng T."/>
        </authorList>
    </citation>
    <scope>NUCLEOTIDE SEQUENCE [LARGE SCALE GENOMIC DNA]</scope>
    <source>
        <strain evidence="7">S27</strain>
    </source>
</reference>
<keyword evidence="6" id="KW-0969">Cilium</keyword>
<dbReference type="Pfam" id="PF05400">
    <property type="entry name" value="FliT"/>
    <property type="match status" value="1"/>
</dbReference>
<organism evidence="6 7">
    <name type="scientific">Paraburkholderia lacunae</name>
    <dbReference type="NCBI Taxonomy" id="2211104"/>
    <lineage>
        <taxon>Bacteria</taxon>
        <taxon>Pseudomonadati</taxon>
        <taxon>Pseudomonadota</taxon>
        <taxon>Betaproteobacteria</taxon>
        <taxon>Burkholderiales</taxon>
        <taxon>Burkholderiaceae</taxon>
        <taxon>Paraburkholderia</taxon>
    </lineage>
</organism>